<comment type="caution">
    <text evidence="1">The sequence shown here is derived from an EMBL/GenBank/DDBJ whole genome shotgun (WGS) entry which is preliminary data.</text>
</comment>
<keyword evidence="2" id="KW-1185">Reference proteome</keyword>
<evidence type="ECO:0000313" key="2">
    <source>
        <dbReference type="Proteomes" id="UP000827872"/>
    </source>
</evidence>
<gene>
    <name evidence="1" type="ORF">K3G42_026807</name>
</gene>
<organism evidence="1 2">
    <name type="scientific">Sphaerodactylus townsendi</name>
    <dbReference type="NCBI Taxonomy" id="933632"/>
    <lineage>
        <taxon>Eukaryota</taxon>
        <taxon>Metazoa</taxon>
        <taxon>Chordata</taxon>
        <taxon>Craniata</taxon>
        <taxon>Vertebrata</taxon>
        <taxon>Euteleostomi</taxon>
        <taxon>Lepidosauria</taxon>
        <taxon>Squamata</taxon>
        <taxon>Bifurcata</taxon>
        <taxon>Gekkota</taxon>
        <taxon>Sphaerodactylidae</taxon>
        <taxon>Sphaerodactylus</taxon>
    </lineage>
</organism>
<proteinExistence type="predicted"/>
<name>A0ACB8FJV5_9SAUR</name>
<dbReference type="Proteomes" id="UP000827872">
    <property type="component" value="Linkage Group LG04"/>
</dbReference>
<evidence type="ECO:0000313" key="1">
    <source>
        <dbReference type="EMBL" id="KAH8005371.1"/>
    </source>
</evidence>
<dbReference type="EMBL" id="CM037617">
    <property type="protein sequence ID" value="KAH8005371.1"/>
    <property type="molecule type" value="Genomic_DNA"/>
</dbReference>
<protein>
    <submittedName>
        <fullName evidence="1">Uncharacterized protein</fullName>
    </submittedName>
</protein>
<sequence length="197" mass="21839">MTCSLTRKKSNELCKNSQDIICSNAGTCLCGRCKCDNLEGNGLIHGKYCECDDRECIDEETGEMCTGHGKCYCGNCYCEPGWHGDKCELQCDITPWEIKKRCTSPDGKICSNRGMEHYRGTQGITGQVPVYAESAHVMTLTQQETGEISMETLVSAMNETARQSMTDTQTISVQVRKGELLMVIAMKDCELLYSPVI</sequence>
<accession>A0ACB8FJV5</accession>
<reference evidence="1" key="1">
    <citation type="submission" date="2021-08" db="EMBL/GenBank/DDBJ databases">
        <title>The first chromosome-level gecko genome reveals the dynamic sex chromosomes of Neotropical dwarf geckos (Sphaerodactylidae: Sphaerodactylus).</title>
        <authorList>
            <person name="Pinto B.J."/>
            <person name="Keating S.E."/>
            <person name="Gamble T."/>
        </authorList>
    </citation>
    <scope>NUCLEOTIDE SEQUENCE</scope>
    <source>
        <strain evidence="1">TG3544</strain>
    </source>
</reference>